<evidence type="ECO:0000256" key="2">
    <source>
        <dbReference type="ARBA" id="ARBA00022692"/>
    </source>
</evidence>
<comment type="caution">
    <text evidence="9">The sequence shown here is derived from an EMBL/GenBank/DDBJ whole genome shotgun (WGS) entry which is preliminary data.</text>
</comment>
<dbReference type="Pfam" id="PF12796">
    <property type="entry name" value="Ank_2"/>
    <property type="match status" value="2"/>
</dbReference>
<dbReference type="PANTHER" id="PTHR24186:SF50">
    <property type="entry name" value="ANKYRIN REPEAT-CONTAINING PROTEIN ITN1-LIKE ISOFORM X1"/>
    <property type="match status" value="1"/>
</dbReference>
<evidence type="ECO:0000259" key="8">
    <source>
        <dbReference type="Pfam" id="PF13962"/>
    </source>
</evidence>
<keyword evidence="4 7" id="KW-1133">Transmembrane helix</keyword>
<dbReference type="Proteomes" id="UP001054889">
    <property type="component" value="Unassembled WGS sequence"/>
</dbReference>
<dbReference type="PANTHER" id="PTHR24186">
    <property type="entry name" value="PROTEIN PHOSPHATASE 1 REGULATORY SUBUNIT"/>
    <property type="match status" value="1"/>
</dbReference>
<dbReference type="SMART" id="SM00248">
    <property type="entry name" value="ANK"/>
    <property type="match status" value="4"/>
</dbReference>
<name>A0AAV5C5P3_ELECO</name>
<sequence length="477" mass="51130">MAGAEQGALVAELGPYEKMILDSELLRALSSGSEAHLEELLTRGNSRVAISVQDSRLTGVAAPLQGAGARGLLGVTNGGSTALHLVASRGHLGLANRVCELAPSLVATRNRSLETPLHCAAKAGHRDVAACLLSRMRRSGADSEAALQARNRPLGATALYEAVRNGHAETVALLAAEVPELAAMTTDDGVSPLYLAAMTSSSLEMVRALLRQLPDGTPSMASFAGRRGGLLCMPRQLEAKTMSVKIGSTNRDGLTAADLACNHLEPGFHYFLDPRAVVKNCFYWIRAPVTLGVGVHVHITRDTEEDPKNDVGGMMASGTIASVLIATVTFGAAFTVPGGYIADDHPNAGTAVSARRFAFRAFVMSDTMAFLFSIVATCFLVYGGAGQVPRSHRRFYQWWASGLLPAGAQLMVAAFRGPCRSRRRQQVAHKRPKTFREFFWLFITSFLFKNLMRPLFAMLISVTFVVSVALNIALPDY</sequence>
<dbReference type="InterPro" id="IPR026961">
    <property type="entry name" value="PGG_dom"/>
</dbReference>
<keyword evidence="3" id="KW-0677">Repeat</keyword>
<reference evidence="9" key="2">
    <citation type="submission" date="2021-12" db="EMBL/GenBank/DDBJ databases">
        <title>Resequencing data analysis of finger millet.</title>
        <authorList>
            <person name="Hatakeyama M."/>
            <person name="Aluri S."/>
            <person name="Balachadran M.T."/>
            <person name="Sivarajan S.R."/>
            <person name="Poveda L."/>
            <person name="Shimizu-Inatsugi R."/>
            <person name="Schlapbach R."/>
            <person name="Sreeman S.M."/>
            <person name="Shimizu K.K."/>
        </authorList>
    </citation>
    <scope>NUCLEOTIDE SEQUENCE</scope>
</reference>
<proteinExistence type="predicted"/>
<evidence type="ECO:0000256" key="7">
    <source>
        <dbReference type="SAM" id="Phobius"/>
    </source>
</evidence>
<organism evidence="9 10">
    <name type="scientific">Eleusine coracana subsp. coracana</name>
    <dbReference type="NCBI Taxonomy" id="191504"/>
    <lineage>
        <taxon>Eukaryota</taxon>
        <taxon>Viridiplantae</taxon>
        <taxon>Streptophyta</taxon>
        <taxon>Embryophyta</taxon>
        <taxon>Tracheophyta</taxon>
        <taxon>Spermatophyta</taxon>
        <taxon>Magnoliopsida</taxon>
        <taxon>Liliopsida</taxon>
        <taxon>Poales</taxon>
        <taxon>Poaceae</taxon>
        <taxon>PACMAD clade</taxon>
        <taxon>Chloridoideae</taxon>
        <taxon>Cynodonteae</taxon>
        <taxon>Eleusininae</taxon>
        <taxon>Eleusine</taxon>
    </lineage>
</organism>
<reference evidence="9" key="1">
    <citation type="journal article" date="2018" name="DNA Res.">
        <title>Multiple hybrid de novo genome assembly of finger millet, an orphan allotetraploid crop.</title>
        <authorList>
            <person name="Hatakeyama M."/>
            <person name="Aluri S."/>
            <person name="Balachadran M.T."/>
            <person name="Sivarajan S.R."/>
            <person name="Patrignani A."/>
            <person name="Gruter S."/>
            <person name="Poveda L."/>
            <person name="Shimizu-Inatsugi R."/>
            <person name="Baeten J."/>
            <person name="Francoijs K.J."/>
            <person name="Nataraja K.N."/>
            <person name="Reddy Y.A.N."/>
            <person name="Phadnis S."/>
            <person name="Ravikumar R.L."/>
            <person name="Schlapbach R."/>
            <person name="Sreeman S.M."/>
            <person name="Shimizu K.K."/>
        </authorList>
    </citation>
    <scope>NUCLEOTIDE SEQUENCE</scope>
</reference>
<dbReference type="InterPro" id="IPR002110">
    <property type="entry name" value="Ankyrin_rpt"/>
</dbReference>
<dbReference type="GO" id="GO:0005886">
    <property type="term" value="C:plasma membrane"/>
    <property type="evidence" value="ECO:0007669"/>
    <property type="project" value="TreeGrafter"/>
</dbReference>
<evidence type="ECO:0000313" key="10">
    <source>
        <dbReference type="Proteomes" id="UP001054889"/>
    </source>
</evidence>
<keyword evidence="2 7" id="KW-0812">Transmembrane</keyword>
<evidence type="ECO:0000313" key="9">
    <source>
        <dbReference type="EMBL" id="GJM93491.1"/>
    </source>
</evidence>
<dbReference type="Pfam" id="PF13962">
    <property type="entry name" value="PGG"/>
    <property type="match status" value="1"/>
</dbReference>
<dbReference type="SUPFAM" id="SSF48403">
    <property type="entry name" value="Ankyrin repeat"/>
    <property type="match status" value="1"/>
</dbReference>
<comment type="subcellular location">
    <subcellularLocation>
        <location evidence="1">Membrane</location>
        <topology evidence="1">Multi-pass membrane protein</topology>
    </subcellularLocation>
</comment>
<evidence type="ECO:0000256" key="1">
    <source>
        <dbReference type="ARBA" id="ARBA00004141"/>
    </source>
</evidence>
<evidence type="ECO:0000256" key="4">
    <source>
        <dbReference type="ARBA" id="ARBA00022989"/>
    </source>
</evidence>
<evidence type="ECO:0000256" key="5">
    <source>
        <dbReference type="ARBA" id="ARBA00023043"/>
    </source>
</evidence>
<keyword evidence="10" id="KW-1185">Reference proteome</keyword>
<gene>
    <name evidence="9" type="primary">ga10051</name>
    <name evidence="9" type="ORF">PR202_ga10051</name>
</gene>
<accession>A0AAV5C5P3</accession>
<protein>
    <recommendedName>
        <fullName evidence="8">PGG domain-containing protein</fullName>
    </recommendedName>
</protein>
<dbReference type="AlphaFoldDB" id="A0AAV5C5P3"/>
<feature type="domain" description="PGG" evidence="8">
    <location>
        <begin position="317"/>
        <end position="415"/>
    </location>
</feature>
<feature type="transmembrane region" description="Helical" evidence="7">
    <location>
        <begin position="314"/>
        <end position="336"/>
    </location>
</feature>
<keyword evidence="5" id="KW-0040">ANK repeat</keyword>
<feature type="transmembrane region" description="Helical" evidence="7">
    <location>
        <begin position="395"/>
        <end position="415"/>
    </location>
</feature>
<dbReference type="EMBL" id="BQKI01000004">
    <property type="protein sequence ID" value="GJM93491.1"/>
    <property type="molecule type" value="Genomic_DNA"/>
</dbReference>
<feature type="transmembrane region" description="Helical" evidence="7">
    <location>
        <begin position="357"/>
        <end position="383"/>
    </location>
</feature>
<evidence type="ECO:0000256" key="3">
    <source>
        <dbReference type="ARBA" id="ARBA00022737"/>
    </source>
</evidence>
<keyword evidence="6 7" id="KW-0472">Membrane</keyword>
<dbReference type="Gene3D" id="1.25.40.20">
    <property type="entry name" value="Ankyrin repeat-containing domain"/>
    <property type="match status" value="1"/>
</dbReference>
<evidence type="ECO:0000256" key="6">
    <source>
        <dbReference type="ARBA" id="ARBA00023136"/>
    </source>
</evidence>
<dbReference type="InterPro" id="IPR036770">
    <property type="entry name" value="Ankyrin_rpt-contain_sf"/>
</dbReference>